<dbReference type="Gene3D" id="2.40.10.120">
    <property type="match status" value="1"/>
</dbReference>
<evidence type="ECO:0000313" key="7">
    <source>
        <dbReference type="Proteomes" id="UP000324781"/>
    </source>
</evidence>
<dbReference type="AlphaFoldDB" id="A0A1M6C6D2"/>
<dbReference type="SMART" id="SM00228">
    <property type="entry name" value="PDZ"/>
    <property type="match status" value="1"/>
</dbReference>
<dbReference type="RefSeq" id="WP_149677724.1">
    <property type="nucleotide sequence ID" value="NZ_DAONMB010000165.1"/>
</dbReference>
<dbReference type="SUPFAM" id="SSF50494">
    <property type="entry name" value="Trypsin-like serine proteases"/>
    <property type="match status" value="1"/>
</dbReference>
<dbReference type="GO" id="GO:0006508">
    <property type="term" value="P:proteolysis"/>
    <property type="evidence" value="ECO:0007669"/>
    <property type="project" value="UniProtKB-KW"/>
</dbReference>
<dbReference type="OrthoDB" id="9758917at2"/>
<dbReference type="EMBL" id="FQZP01000004">
    <property type="protein sequence ID" value="SHI56304.1"/>
    <property type="molecule type" value="Genomic_DNA"/>
</dbReference>
<dbReference type="InterPro" id="IPR009003">
    <property type="entry name" value="Peptidase_S1_PA"/>
</dbReference>
<dbReference type="PANTHER" id="PTHR43343">
    <property type="entry name" value="PEPTIDASE S12"/>
    <property type="match status" value="1"/>
</dbReference>
<gene>
    <name evidence="6" type="ORF">SAMN05444373_100456</name>
</gene>
<evidence type="ECO:0000256" key="4">
    <source>
        <dbReference type="SAM" id="Phobius"/>
    </source>
</evidence>
<feature type="domain" description="PDZ" evidence="5">
    <location>
        <begin position="356"/>
        <end position="440"/>
    </location>
</feature>
<sequence>MDGFGYHDPNNHGTYRAPEDRSFEHNQTSDNYRYEFRPESQTSGDRYDSLKTSSFYNEGYKKPGKGRMKGLLVPLLVVALISSIFSGALVASYFTLAMPSGTQTEAKTDGGKGPAVAENAGVKQVEIVNTTESPVVAVAEKASPSIVGVSVTYTYSDIWFGQHQGSGQGSGIIYTSDGYIITNNHVIEAAMDGTSKTKIARGASIQVILPNHKDEPYEATVIGRDENTDIAVLKIDVSDLPAAEFGDSDALKVGELAVAIGNPAGLEFMGTVTVGYISGLNRSITFSNGKSMKLIQTDAAINPGNSGGALLNAKGQVIGVNSAKIYSGGYEGLGFAIPANIAREVADSLIESGYVKGRPQIGVSIDPRFTEEIARRNGVPFGVLVRDVSPLSAAYRAGIRAGDIITKFNGVPVTSFNELEAEKNKYKAGDTVKIELYRMPEKGKPSEGTYKTVEITLDEDKG</sequence>
<evidence type="ECO:0000256" key="1">
    <source>
        <dbReference type="ARBA" id="ARBA00022670"/>
    </source>
</evidence>
<dbReference type="Pfam" id="PF13180">
    <property type="entry name" value="PDZ_2"/>
    <property type="match status" value="1"/>
</dbReference>
<keyword evidence="4" id="KW-0472">Membrane</keyword>
<evidence type="ECO:0000256" key="2">
    <source>
        <dbReference type="ARBA" id="ARBA00022801"/>
    </source>
</evidence>
<evidence type="ECO:0000313" key="6">
    <source>
        <dbReference type="EMBL" id="SHI56304.1"/>
    </source>
</evidence>
<feature type="transmembrane region" description="Helical" evidence="4">
    <location>
        <begin position="71"/>
        <end position="94"/>
    </location>
</feature>
<keyword evidence="4" id="KW-1133">Transmembrane helix</keyword>
<dbReference type="InterPro" id="IPR051201">
    <property type="entry name" value="Chloro_Bact_Ser_Proteases"/>
</dbReference>
<dbReference type="PRINTS" id="PR00834">
    <property type="entry name" value="PROTEASES2C"/>
</dbReference>
<evidence type="ECO:0000259" key="5">
    <source>
        <dbReference type="PROSITE" id="PS50106"/>
    </source>
</evidence>
<dbReference type="InterPro" id="IPR036034">
    <property type="entry name" value="PDZ_sf"/>
</dbReference>
<keyword evidence="2" id="KW-0378">Hydrolase</keyword>
<organism evidence="6 7">
    <name type="scientific">Thermoclostridium caenicola</name>
    <dbReference type="NCBI Taxonomy" id="659425"/>
    <lineage>
        <taxon>Bacteria</taxon>
        <taxon>Bacillati</taxon>
        <taxon>Bacillota</taxon>
        <taxon>Clostridia</taxon>
        <taxon>Eubacteriales</taxon>
        <taxon>Oscillospiraceae</taxon>
        <taxon>Thermoclostridium</taxon>
    </lineage>
</organism>
<dbReference type="InterPro" id="IPR001478">
    <property type="entry name" value="PDZ"/>
</dbReference>
<dbReference type="PROSITE" id="PS50106">
    <property type="entry name" value="PDZ"/>
    <property type="match status" value="1"/>
</dbReference>
<keyword evidence="7" id="KW-1185">Reference proteome</keyword>
<dbReference type="Gene3D" id="2.30.42.10">
    <property type="match status" value="1"/>
</dbReference>
<dbReference type="Pfam" id="PF13365">
    <property type="entry name" value="Trypsin_2"/>
    <property type="match status" value="1"/>
</dbReference>
<dbReference type="InterPro" id="IPR001940">
    <property type="entry name" value="Peptidase_S1C"/>
</dbReference>
<dbReference type="Proteomes" id="UP000324781">
    <property type="component" value="Unassembled WGS sequence"/>
</dbReference>
<name>A0A1M6C6D2_9FIRM</name>
<accession>A0A1M6C6D2</accession>
<evidence type="ECO:0000256" key="3">
    <source>
        <dbReference type="SAM" id="MobiDB-lite"/>
    </source>
</evidence>
<dbReference type="PANTHER" id="PTHR43343:SF3">
    <property type="entry name" value="PROTEASE DO-LIKE 8, CHLOROPLASTIC"/>
    <property type="match status" value="1"/>
</dbReference>
<reference evidence="6 7" key="1">
    <citation type="submission" date="2016-11" db="EMBL/GenBank/DDBJ databases">
        <authorList>
            <person name="Varghese N."/>
            <person name="Submissions S."/>
        </authorList>
    </citation>
    <scope>NUCLEOTIDE SEQUENCE [LARGE SCALE GENOMIC DNA]</scope>
    <source>
        <strain evidence="6 7">DSM 19027</strain>
    </source>
</reference>
<feature type="region of interest" description="Disordered" evidence="3">
    <location>
        <begin position="1"/>
        <end position="48"/>
    </location>
</feature>
<dbReference type="GO" id="GO:0004252">
    <property type="term" value="F:serine-type endopeptidase activity"/>
    <property type="evidence" value="ECO:0007669"/>
    <property type="project" value="InterPro"/>
</dbReference>
<feature type="compositionally biased region" description="Polar residues" evidence="3">
    <location>
        <begin position="39"/>
        <end position="48"/>
    </location>
</feature>
<dbReference type="SUPFAM" id="SSF50156">
    <property type="entry name" value="PDZ domain-like"/>
    <property type="match status" value="1"/>
</dbReference>
<protein>
    <submittedName>
        <fullName evidence="6">Serine protease Do</fullName>
    </submittedName>
</protein>
<keyword evidence="1 6" id="KW-0645">Protease</keyword>
<proteinExistence type="predicted"/>
<keyword evidence="4" id="KW-0812">Transmembrane</keyword>